<dbReference type="Proteomes" id="UP001325023">
    <property type="component" value="Chromosome"/>
</dbReference>
<organism evidence="1 2">
    <name type="scientific">Pseudomonas fluorescens</name>
    <dbReference type="NCBI Taxonomy" id="294"/>
    <lineage>
        <taxon>Bacteria</taxon>
        <taxon>Pseudomonadati</taxon>
        <taxon>Pseudomonadota</taxon>
        <taxon>Gammaproteobacteria</taxon>
        <taxon>Pseudomonadales</taxon>
        <taxon>Pseudomonadaceae</taxon>
        <taxon>Pseudomonas</taxon>
    </lineage>
</organism>
<evidence type="ECO:0000313" key="1">
    <source>
        <dbReference type="EMBL" id="WQD71562.1"/>
    </source>
</evidence>
<accession>A0ACD4XQP2</accession>
<keyword evidence="2" id="KW-1185">Reference proteome</keyword>
<proteinExistence type="predicted"/>
<sequence length="214" mass="23859">MTSAFGRLLPVTTGSNRPKADHQPWWRLAKIELWFAYETMDDSKPCFLGLIDFNTRAAGAGSSMKDSYKQIVALSKGTVRTLLDERKVLMSYLYSQALTHCIEHSEKHGDYTLLGALVNVFEGRDFKLFVSAWICERLGLTSKMGPVGTVFARSGKPPNTHMSFKVSVEEFAGAKFKAKVPVKPVATKEKKAPKRVDMLDSWARLPGSFGHGKR</sequence>
<gene>
    <name evidence="1" type="ORF">U0037_26545</name>
</gene>
<reference evidence="1" key="1">
    <citation type="submission" date="2023-12" db="EMBL/GenBank/DDBJ databases">
        <title>Genome sequencing and assembly of bacterial species from a model synthetic community.</title>
        <authorList>
            <person name="Hogle S.L."/>
        </authorList>
    </citation>
    <scope>NUCLEOTIDE SEQUENCE</scope>
    <source>
        <strain evidence="1">SBW25</strain>
    </source>
</reference>
<evidence type="ECO:0000313" key="2">
    <source>
        <dbReference type="Proteomes" id="UP001325023"/>
    </source>
</evidence>
<name>A0ACD4XQP2_PSEFL</name>
<protein>
    <submittedName>
        <fullName evidence="1">Uncharacterized protein</fullName>
    </submittedName>
</protein>
<dbReference type="EMBL" id="CP140009">
    <property type="protein sequence ID" value="WQD71562.1"/>
    <property type="molecule type" value="Genomic_DNA"/>
</dbReference>